<feature type="signal peptide" evidence="2">
    <location>
        <begin position="1"/>
        <end position="23"/>
    </location>
</feature>
<feature type="transmembrane region" description="Helical" evidence="1">
    <location>
        <begin position="33"/>
        <end position="50"/>
    </location>
</feature>
<dbReference type="Proteomes" id="UP000179769">
    <property type="component" value="Unassembled WGS sequence"/>
</dbReference>
<evidence type="ECO:0000313" key="3">
    <source>
        <dbReference type="EMBL" id="OHV27200.1"/>
    </source>
</evidence>
<keyword evidence="1" id="KW-0812">Transmembrane</keyword>
<name>A0A1S1PZR9_9ACTN</name>
<feature type="transmembrane region" description="Helical" evidence="1">
    <location>
        <begin position="62"/>
        <end position="80"/>
    </location>
</feature>
<feature type="transmembrane region" description="Helical" evidence="1">
    <location>
        <begin position="112"/>
        <end position="133"/>
    </location>
</feature>
<comment type="caution">
    <text evidence="3">The sequence shown here is derived from an EMBL/GenBank/DDBJ whole genome shotgun (WGS) entry which is preliminary data.</text>
</comment>
<feature type="chain" id="PRO_5010338427" description="MFS transporter" evidence="2">
    <location>
        <begin position="24"/>
        <end position="237"/>
    </location>
</feature>
<evidence type="ECO:0000256" key="1">
    <source>
        <dbReference type="SAM" id="Phobius"/>
    </source>
</evidence>
<organism evidence="3 4">
    <name type="scientific">Parafrankia soli</name>
    <dbReference type="NCBI Taxonomy" id="2599596"/>
    <lineage>
        <taxon>Bacteria</taxon>
        <taxon>Bacillati</taxon>
        <taxon>Actinomycetota</taxon>
        <taxon>Actinomycetes</taxon>
        <taxon>Frankiales</taxon>
        <taxon>Frankiaceae</taxon>
        <taxon>Parafrankia</taxon>
    </lineage>
</organism>
<keyword evidence="1" id="KW-0472">Membrane</keyword>
<protein>
    <recommendedName>
        <fullName evidence="5">MFS transporter</fullName>
    </recommendedName>
</protein>
<evidence type="ECO:0008006" key="5">
    <source>
        <dbReference type="Google" id="ProtNLM"/>
    </source>
</evidence>
<sequence length="237" mass="23551">MPGTSRLARAAVFGVSSACLALAAHVAAGGERPPALLVAAGAGLLTRVVYGLADRERVLGQILGAVLAAQATLHTAFVLATHHPPGAGGAGSAPTAVAVVGPGVGEHLVASLFPGGSMVAGHACAASCVAVLLHRCERRLWSTAALRLAVERAVTAVARMTSSVLARLRAAGRIVPLAAAARPRVAAAPVTSMPGRVAGGGAGPGIRWHAHVLLLGTDAARRGPPTRRPGSSLRPAL</sequence>
<keyword evidence="4" id="KW-1185">Reference proteome</keyword>
<dbReference type="AlphaFoldDB" id="A0A1S1PZR9"/>
<keyword evidence="2" id="KW-0732">Signal</keyword>
<accession>A0A1S1PZR9</accession>
<dbReference type="OrthoDB" id="3218256at2"/>
<dbReference type="EMBL" id="MAXA01000224">
    <property type="protein sequence ID" value="OHV27200.1"/>
    <property type="molecule type" value="Genomic_DNA"/>
</dbReference>
<keyword evidence="1" id="KW-1133">Transmembrane helix</keyword>
<evidence type="ECO:0000256" key="2">
    <source>
        <dbReference type="SAM" id="SignalP"/>
    </source>
</evidence>
<proteinExistence type="predicted"/>
<gene>
    <name evidence="3" type="ORF">BBK14_04780</name>
</gene>
<reference evidence="4" key="1">
    <citation type="submission" date="2016-07" db="EMBL/GenBank/DDBJ databases">
        <title>Frankia sp. NRRL B-16219 Genome sequencing.</title>
        <authorList>
            <person name="Ghodhbane-Gtari F."/>
            <person name="Swanson E."/>
            <person name="Gueddou A."/>
            <person name="Louati M."/>
            <person name="Nouioui I."/>
            <person name="Hezbri K."/>
            <person name="Abebe-Akele F."/>
            <person name="Simpson S."/>
            <person name="Morris K."/>
            <person name="Thomas K."/>
            <person name="Gtari M."/>
            <person name="Tisa L.S."/>
        </authorList>
    </citation>
    <scope>NUCLEOTIDE SEQUENCE [LARGE SCALE GENOMIC DNA]</scope>
    <source>
        <strain evidence="4">NRRL B-16219</strain>
    </source>
</reference>
<dbReference type="RefSeq" id="WP_071064949.1">
    <property type="nucleotide sequence ID" value="NZ_MAXA01000224.1"/>
</dbReference>
<evidence type="ECO:0000313" key="4">
    <source>
        <dbReference type="Proteomes" id="UP000179769"/>
    </source>
</evidence>